<dbReference type="Gene3D" id="6.10.140.140">
    <property type="match status" value="1"/>
</dbReference>
<evidence type="ECO:0000256" key="2">
    <source>
        <dbReference type="ARBA" id="ARBA00022737"/>
    </source>
</evidence>
<dbReference type="InterPro" id="IPR013087">
    <property type="entry name" value="Znf_C2H2_type"/>
</dbReference>
<dbReference type="SUPFAM" id="SSF57667">
    <property type="entry name" value="beta-beta-alpha zinc fingers"/>
    <property type="match status" value="2"/>
</dbReference>
<feature type="region of interest" description="Disordered" evidence="6">
    <location>
        <begin position="213"/>
        <end position="248"/>
    </location>
</feature>
<evidence type="ECO:0000256" key="1">
    <source>
        <dbReference type="ARBA" id="ARBA00022723"/>
    </source>
</evidence>
<keyword evidence="4" id="KW-0862">Zinc</keyword>
<dbReference type="PROSITE" id="PS50805">
    <property type="entry name" value="KRAB"/>
    <property type="match status" value="1"/>
</dbReference>
<proteinExistence type="predicted"/>
<dbReference type="SUPFAM" id="SSF109640">
    <property type="entry name" value="KRAB domain (Kruppel-associated box)"/>
    <property type="match status" value="1"/>
</dbReference>
<dbReference type="PANTHER" id="PTHR23232:SF163">
    <property type="entry name" value="ZINC FINGER PROTEIN 589"/>
    <property type="match status" value="1"/>
</dbReference>
<organism evidence="9 10">
    <name type="scientific">Phyllostomus discolor</name>
    <name type="common">pale spear-nosed bat</name>
    <dbReference type="NCBI Taxonomy" id="89673"/>
    <lineage>
        <taxon>Eukaryota</taxon>
        <taxon>Metazoa</taxon>
        <taxon>Chordata</taxon>
        <taxon>Craniata</taxon>
        <taxon>Vertebrata</taxon>
        <taxon>Euteleostomi</taxon>
        <taxon>Mammalia</taxon>
        <taxon>Eutheria</taxon>
        <taxon>Laurasiatheria</taxon>
        <taxon>Chiroptera</taxon>
        <taxon>Yangochiroptera</taxon>
        <taxon>Phyllostomidae</taxon>
        <taxon>Phyllostominae</taxon>
        <taxon>Phyllostomus</taxon>
    </lineage>
</organism>
<feature type="domain" description="C2H2-type" evidence="7">
    <location>
        <begin position="258"/>
        <end position="285"/>
    </location>
</feature>
<dbReference type="Pfam" id="PF00096">
    <property type="entry name" value="zf-C2H2"/>
    <property type="match status" value="1"/>
</dbReference>
<evidence type="ECO:0000256" key="6">
    <source>
        <dbReference type="SAM" id="MobiDB-lite"/>
    </source>
</evidence>
<feature type="domain" description="KRAB" evidence="8">
    <location>
        <begin position="58"/>
        <end position="129"/>
    </location>
</feature>
<feature type="domain" description="C2H2-type" evidence="7">
    <location>
        <begin position="286"/>
        <end position="313"/>
    </location>
</feature>
<dbReference type="PROSITE" id="PS50157">
    <property type="entry name" value="ZINC_FINGER_C2H2_2"/>
    <property type="match status" value="3"/>
</dbReference>
<dbReference type="InterPro" id="IPR036051">
    <property type="entry name" value="KRAB_dom_sf"/>
</dbReference>
<comment type="caution">
    <text evidence="9">The sequence shown here is derived from an EMBL/GenBank/DDBJ whole genome shotgun (WGS) entry which is preliminary data.</text>
</comment>
<keyword evidence="3 5" id="KW-0863">Zinc-finger</keyword>
<protein>
    <submittedName>
        <fullName evidence="9">Zinc finger protein 135</fullName>
    </submittedName>
</protein>
<feature type="domain" description="C2H2-type" evidence="7">
    <location>
        <begin position="314"/>
        <end position="341"/>
    </location>
</feature>
<sequence length="375" mass="42301">MGSFMGVSDADEASGVWEQNLDSSLTELPAEKAGCSCKRPEEEGMTAGFLDVGLLEQVTFEDVVVDFTQEEWGQLTPAQRTLYRDVMLETFGLLVSVGHWLPKPLLISLLEQKAEPWPVGEEVPQGVCPDLETRSKTKLPAAKQDISEKISNNVLVERFLWNGLPGSECEDAEGHWVQNCESLDDVVQADFQPVKASVQEQQLGNGFGENLSLNPDIPTQPMTPERQCSHTWGMRGKRENPDAKLNVQPKTYATEKTYRYEECGRSFSHSSALIEHQRIHTGEKLYKYMHCGTTFNQIAPLIQHQRTHTDGKPYECSECVKSFNFRSSFSQQEWMNTGDDFRPLVLLLGEFQRPSREPDARCGSINSRFVEVEAF</sequence>
<name>A0A834DEE5_9CHIR</name>
<evidence type="ECO:0000259" key="8">
    <source>
        <dbReference type="PROSITE" id="PS50805"/>
    </source>
</evidence>
<gene>
    <name evidence="9" type="ORF">HJG60_020681</name>
</gene>
<evidence type="ECO:0000313" key="9">
    <source>
        <dbReference type="EMBL" id="KAF6080050.1"/>
    </source>
</evidence>
<dbReference type="PANTHER" id="PTHR23232">
    <property type="entry name" value="KRAB DOMAIN C2H2 ZINC FINGER"/>
    <property type="match status" value="1"/>
</dbReference>
<keyword evidence="1" id="KW-0479">Metal-binding</keyword>
<dbReference type="Gene3D" id="3.30.160.60">
    <property type="entry name" value="Classic Zinc Finger"/>
    <property type="match status" value="3"/>
</dbReference>
<dbReference type="Proteomes" id="UP000664940">
    <property type="component" value="Unassembled WGS sequence"/>
</dbReference>
<dbReference type="FunFam" id="3.30.160.60:FF:000575">
    <property type="entry name" value="Zinc finger protein OZF"/>
    <property type="match status" value="1"/>
</dbReference>
<dbReference type="Pfam" id="PF01352">
    <property type="entry name" value="KRAB"/>
    <property type="match status" value="1"/>
</dbReference>
<dbReference type="CDD" id="cd07765">
    <property type="entry name" value="KRAB_A-box"/>
    <property type="match status" value="1"/>
</dbReference>
<dbReference type="EMBL" id="JABVXQ010000014">
    <property type="protein sequence ID" value="KAF6080050.1"/>
    <property type="molecule type" value="Genomic_DNA"/>
</dbReference>
<reference evidence="9 10" key="1">
    <citation type="journal article" date="2020" name="Nature">
        <title>Six reference-quality genomes reveal evolution of bat adaptations.</title>
        <authorList>
            <person name="Jebb D."/>
            <person name="Huang Z."/>
            <person name="Pippel M."/>
            <person name="Hughes G.M."/>
            <person name="Lavrichenko K."/>
            <person name="Devanna P."/>
            <person name="Winkler S."/>
            <person name="Jermiin L.S."/>
            <person name="Skirmuntt E.C."/>
            <person name="Katzourakis A."/>
            <person name="Burkitt-Gray L."/>
            <person name="Ray D.A."/>
            <person name="Sullivan K.A.M."/>
            <person name="Roscito J.G."/>
            <person name="Kirilenko B.M."/>
            <person name="Davalos L.M."/>
            <person name="Corthals A.P."/>
            <person name="Power M.L."/>
            <person name="Jones G."/>
            <person name="Ransome R.D."/>
            <person name="Dechmann D.K.N."/>
            <person name="Locatelli A.G."/>
            <person name="Puechmaille S.J."/>
            <person name="Fedrigo O."/>
            <person name="Jarvis E.D."/>
            <person name="Hiller M."/>
            <person name="Vernes S.C."/>
            <person name="Myers E.W."/>
            <person name="Teeling E.C."/>
        </authorList>
    </citation>
    <scope>NUCLEOTIDE SEQUENCE [LARGE SCALE GENOMIC DNA]</scope>
    <source>
        <strain evidence="9">Bat1K_MPI-CBG_1</strain>
    </source>
</reference>
<dbReference type="AlphaFoldDB" id="A0A834DEE5"/>
<dbReference type="SMART" id="SM00355">
    <property type="entry name" value="ZnF_C2H2"/>
    <property type="match status" value="2"/>
</dbReference>
<keyword evidence="2" id="KW-0677">Repeat</keyword>
<dbReference type="InterPro" id="IPR036236">
    <property type="entry name" value="Znf_C2H2_sf"/>
</dbReference>
<evidence type="ECO:0000256" key="4">
    <source>
        <dbReference type="ARBA" id="ARBA00022833"/>
    </source>
</evidence>
<dbReference type="InterPro" id="IPR001909">
    <property type="entry name" value="KRAB"/>
</dbReference>
<evidence type="ECO:0000259" key="7">
    <source>
        <dbReference type="PROSITE" id="PS50157"/>
    </source>
</evidence>
<accession>A0A834DEE5</accession>
<evidence type="ECO:0000256" key="5">
    <source>
        <dbReference type="PROSITE-ProRule" id="PRU00042"/>
    </source>
</evidence>
<evidence type="ECO:0000256" key="3">
    <source>
        <dbReference type="ARBA" id="ARBA00022771"/>
    </source>
</evidence>
<dbReference type="InterPro" id="IPR050169">
    <property type="entry name" value="Krueppel_C2H2_ZnF"/>
</dbReference>
<evidence type="ECO:0000313" key="10">
    <source>
        <dbReference type="Proteomes" id="UP000664940"/>
    </source>
</evidence>
<dbReference type="SMART" id="SM00349">
    <property type="entry name" value="KRAB"/>
    <property type="match status" value="1"/>
</dbReference>
<dbReference type="GO" id="GO:0006355">
    <property type="term" value="P:regulation of DNA-templated transcription"/>
    <property type="evidence" value="ECO:0007669"/>
    <property type="project" value="InterPro"/>
</dbReference>
<dbReference type="FunFam" id="3.30.160.60:FF:002343">
    <property type="entry name" value="Zinc finger protein 33A"/>
    <property type="match status" value="1"/>
</dbReference>
<dbReference type="GO" id="GO:0008270">
    <property type="term" value="F:zinc ion binding"/>
    <property type="evidence" value="ECO:0007669"/>
    <property type="project" value="UniProtKB-KW"/>
</dbReference>